<comment type="caution">
    <text evidence="18">Lacks conserved residue(s) required for the propagation of feature annotation.</text>
</comment>
<comment type="similarity">
    <text evidence="18">Belongs to the NnrE/AIBP family.</text>
</comment>
<feature type="domain" description="YjeF C-terminal" evidence="20">
    <location>
        <begin position="225"/>
        <end position="500"/>
    </location>
</feature>
<dbReference type="InterPro" id="IPR004443">
    <property type="entry name" value="YjeF_N_dom"/>
</dbReference>
<keyword evidence="7 17" id="KW-0067">ATP-binding</keyword>
<feature type="binding site" evidence="17">
    <location>
        <position position="326"/>
    </location>
    <ligand>
        <name>(6S)-NADPHX</name>
        <dbReference type="ChEBI" id="CHEBI:64076"/>
    </ligand>
</feature>
<evidence type="ECO:0000256" key="14">
    <source>
        <dbReference type="ARBA" id="ARBA00025153"/>
    </source>
</evidence>
<feature type="binding site" evidence="17">
    <location>
        <position position="377"/>
    </location>
    <ligand>
        <name>(6S)-NADPHX</name>
        <dbReference type="ChEBI" id="CHEBI:64076"/>
    </ligand>
</feature>
<dbReference type="PANTHER" id="PTHR12592:SF0">
    <property type="entry name" value="ATP-DEPENDENT (S)-NAD(P)H-HYDRATE DEHYDRATASE"/>
    <property type="match status" value="1"/>
</dbReference>
<evidence type="ECO:0000259" key="21">
    <source>
        <dbReference type="PROSITE" id="PS51385"/>
    </source>
</evidence>
<evidence type="ECO:0000256" key="11">
    <source>
        <dbReference type="ARBA" id="ARBA00023235"/>
    </source>
</evidence>
<dbReference type="EMBL" id="BMIU01000002">
    <property type="protein sequence ID" value="GGF19475.1"/>
    <property type="molecule type" value="Genomic_DNA"/>
</dbReference>
<comment type="function">
    <text evidence="18">Catalyzes the epimerization of the S- and R-forms of NAD(P)HX, a damaged form of NAD(P)H that is a result of enzymatic or heat-dependent hydration. This is a prerequisite for the S-specific NAD(P)H-hydrate dehydratase to allow the repair of both epimers of NAD(P)HX.</text>
</comment>
<keyword evidence="6 17" id="KW-0547">Nucleotide-binding</keyword>
<keyword evidence="5 18" id="KW-0479">Metal-binding</keyword>
<dbReference type="SUPFAM" id="SSF64153">
    <property type="entry name" value="YjeF N-terminal domain-like"/>
    <property type="match status" value="1"/>
</dbReference>
<comment type="catalytic activity">
    <reaction evidence="15 17 19">
        <text>(6S)-NADHX + ADP = AMP + phosphate + NADH + H(+)</text>
        <dbReference type="Rhea" id="RHEA:32223"/>
        <dbReference type="ChEBI" id="CHEBI:15378"/>
        <dbReference type="ChEBI" id="CHEBI:43474"/>
        <dbReference type="ChEBI" id="CHEBI:57945"/>
        <dbReference type="ChEBI" id="CHEBI:64074"/>
        <dbReference type="ChEBI" id="CHEBI:456215"/>
        <dbReference type="ChEBI" id="CHEBI:456216"/>
        <dbReference type="EC" id="4.2.1.136"/>
    </reaction>
</comment>
<keyword evidence="9 18" id="KW-0630">Potassium</keyword>
<feature type="binding site" evidence="18">
    <location>
        <position position="59"/>
    </location>
    <ligand>
        <name>K(+)</name>
        <dbReference type="ChEBI" id="CHEBI:29103"/>
    </ligand>
</feature>
<dbReference type="HAMAP" id="MF_01966">
    <property type="entry name" value="NADHX_epimerase"/>
    <property type="match status" value="1"/>
</dbReference>
<dbReference type="InterPro" id="IPR029056">
    <property type="entry name" value="Ribokinase-like"/>
</dbReference>
<organism evidence="22 23">
    <name type="scientific">Echinicola rosea</name>
    <dbReference type="NCBI Taxonomy" id="1807691"/>
    <lineage>
        <taxon>Bacteria</taxon>
        <taxon>Pseudomonadati</taxon>
        <taxon>Bacteroidota</taxon>
        <taxon>Cytophagia</taxon>
        <taxon>Cytophagales</taxon>
        <taxon>Cyclobacteriaceae</taxon>
        <taxon>Echinicola</taxon>
    </lineage>
</organism>
<evidence type="ECO:0000256" key="16">
    <source>
        <dbReference type="ARBA" id="ARBA00049209"/>
    </source>
</evidence>
<reference evidence="23" key="1">
    <citation type="journal article" date="2019" name="Int. J. Syst. Evol. Microbiol.">
        <title>The Global Catalogue of Microorganisms (GCM) 10K type strain sequencing project: providing services to taxonomists for standard genome sequencing and annotation.</title>
        <authorList>
            <consortium name="The Broad Institute Genomics Platform"/>
            <consortium name="The Broad Institute Genome Sequencing Center for Infectious Disease"/>
            <person name="Wu L."/>
            <person name="Ma J."/>
        </authorList>
    </citation>
    <scope>NUCLEOTIDE SEQUENCE [LARGE SCALE GENOMIC DNA]</scope>
    <source>
        <strain evidence="23">CGMCC 1.15407</strain>
    </source>
</reference>
<accession>A0ABQ1ULH7</accession>
<comment type="function">
    <text evidence="14 19">Bifunctional enzyme that catalyzes the epimerization of the S- and R-forms of NAD(P)HX and the dehydration of the S-form of NAD(P)HX at the expense of ADP, which is converted to AMP. This allows the repair of both epimers of NAD(P)HX, a damaged form of NAD(P)H that is a result of enzymatic or heat-dependent hydration.</text>
</comment>
<dbReference type="PANTHER" id="PTHR12592">
    <property type="entry name" value="ATP-DEPENDENT (S)-NAD(P)H-HYDRATE DEHYDRATASE FAMILY MEMBER"/>
    <property type="match status" value="1"/>
</dbReference>
<evidence type="ECO:0000256" key="7">
    <source>
        <dbReference type="ARBA" id="ARBA00022840"/>
    </source>
</evidence>
<evidence type="ECO:0000256" key="1">
    <source>
        <dbReference type="ARBA" id="ARBA00000013"/>
    </source>
</evidence>
<dbReference type="PROSITE" id="PS51385">
    <property type="entry name" value="YJEF_N"/>
    <property type="match status" value="1"/>
</dbReference>
<evidence type="ECO:0000256" key="12">
    <source>
        <dbReference type="ARBA" id="ARBA00023239"/>
    </source>
</evidence>
<dbReference type="InterPro" id="IPR017953">
    <property type="entry name" value="Carbohydrate_kinase_pred_CS"/>
</dbReference>
<dbReference type="EC" id="5.1.99.6" evidence="19"/>
<evidence type="ECO:0000256" key="8">
    <source>
        <dbReference type="ARBA" id="ARBA00022857"/>
    </source>
</evidence>
<dbReference type="Gene3D" id="3.40.50.10260">
    <property type="entry name" value="YjeF N-terminal domain"/>
    <property type="match status" value="1"/>
</dbReference>
<evidence type="ECO:0000256" key="10">
    <source>
        <dbReference type="ARBA" id="ARBA00023027"/>
    </source>
</evidence>
<dbReference type="Pfam" id="PF03853">
    <property type="entry name" value="YjeF_N"/>
    <property type="match status" value="1"/>
</dbReference>
<comment type="similarity">
    <text evidence="4 19">In the C-terminal section; belongs to the NnrD/CARKD family.</text>
</comment>
<comment type="function">
    <text evidence="17">Catalyzes the dehydration of the S-form of NAD(P)HX at the expense of ADP, which is converted to AMP. Together with NAD(P)HX epimerase, which catalyzes the epimerization of the S- and R-forms, the enzyme allows the repair of both epimers of NAD(P)HX, a damaged form of NAD(P)H that is a result of enzymatic or heat-dependent hydration.</text>
</comment>
<dbReference type="SUPFAM" id="SSF53613">
    <property type="entry name" value="Ribokinase-like"/>
    <property type="match status" value="1"/>
</dbReference>
<dbReference type="CDD" id="cd01171">
    <property type="entry name" value="YXKO-related"/>
    <property type="match status" value="1"/>
</dbReference>
<dbReference type="Gene3D" id="3.40.1190.20">
    <property type="match status" value="1"/>
</dbReference>
<feature type="binding site" evidence="18">
    <location>
        <position position="159"/>
    </location>
    <ligand>
        <name>(6S)-NADPHX</name>
        <dbReference type="ChEBI" id="CHEBI:64076"/>
    </ligand>
</feature>
<dbReference type="EC" id="4.2.1.136" evidence="19"/>
<feature type="binding site" evidence="17">
    <location>
        <begin position="412"/>
        <end position="416"/>
    </location>
    <ligand>
        <name>AMP</name>
        <dbReference type="ChEBI" id="CHEBI:456215"/>
    </ligand>
</feature>
<evidence type="ECO:0000256" key="17">
    <source>
        <dbReference type="HAMAP-Rule" id="MF_01965"/>
    </source>
</evidence>
<evidence type="ECO:0000256" key="4">
    <source>
        <dbReference type="ARBA" id="ARBA00009524"/>
    </source>
</evidence>
<feature type="binding site" evidence="17">
    <location>
        <position position="441"/>
    </location>
    <ligand>
        <name>AMP</name>
        <dbReference type="ChEBI" id="CHEBI:456215"/>
    </ligand>
</feature>
<evidence type="ECO:0000256" key="5">
    <source>
        <dbReference type="ARBA" id="ARBA00022723"/>
    </source>
</evidence>
<comment type="cofactor">
    <cofactor evidence="17">
        <name>Mg(2+)</name>
        <dbReference type="ChEBI" id="CHEBI:18420"/>
    </cofactor>
</comment>
<evidence type="ECO:0000256" key="3">
    <source>
        <dbReference type="ARBA" id="ARBA00006001"/>
    </source>
</evidence>
<dbReference type="HAMAP" id="MF_01965">
    <property type="entry name" value="NADHX_dehydratase"/>
    <property type="match status" value="1"/>
</dbReference>
<protein>
    <recommendedName>
        <fullName evidence="19">Bifunctional NAD(P)H-hydrate repair enzyme</fullName>
    </recommendedName>
    <alternativeName>
        <fullName evidence="19">Nicotinamide nucleotide repair protein</fullName>
    </alternativeName>
    <domain>
        <recommendedName>
            <fullName evidence="19">ADP-dependent (S)-NAD(P)H-hydrate dehydratase</fullName>
            <ecNumber evidence="19">4.2.1.136</ecNumber>
        </recommendedName>
        <alternativeName>
            <fullName evidence="19">ADP-dependent NAD(P)HX dehydratase</fullName>
        </alternativeName>
    </domain>
    <domain>
        <recommendedName>
            <fullName evidence="19">NAD(P)H-hydrate epimerase</fullName>
            <ecNumber evidence="19">5.1.99.6</ecNumber>
        </recommendedName>
    </domain>
</protein>
<comment type="similarity">
    <text evidence="3 19">In the N-terminal section; belongs to the NnrE/AIBP family.</text>
</comment>
<sequence length="503" mass="54405">MLEIISGTAVKKLDTDFIAEKGITSHRLMENAAQAFCDWFESNYHRNDKVGIFCGPGNNGGDGLAIGRLLWRKGYDVIVFLLGEEGKVSADCRLNRELLPDKLPAISMSADDIAHMEFDLDVVIDAILGVGVNRPLGGDFLGMITKLNALTHVSRVAVDIPTGVPSDECLEGDAFKADITVSFQYPKFSLMFPEHAGYVGILHVVSIGIGNKFMRQFSQNKFYLQLKDVVSRHLNFSRFAHKGDFGRVLLVGGSYGSIGAIRMCAEASLRTGSGLAACLVPTCGVQVLQVGLPEVQVISSNSDRSLSLAYPKEGLDRYDAAGIGPGMGTTADAKEFLLDFIKTFKGPKVLDADAINILAQDKEMQEYLGEEDVLTPHVKEFERLVGGCQNHKQRLAKAREYSRQYGCVLVLKGAHTCISFPDGTQYFNSSGNKHMATGGAGDVLTGMITSFLGQGYGVKNAVLCGVYQHGLAGEIASEDKRRGTIASDIIKAIPKSYLALDVD</sequence>
<dbReference type="InterPro" id="IPR000631">
    <property type="entry name" value="CARKD"/>
</dbReference>
<dbReference type="PROSITE" id="PS01050">
    <property type="entry name" value="YJEF_C_2"/>
    <property type="match status" value="1"/>
</dbReference>
<keyword evidence="12 17" id="KW-0456">Lyase</keyword>
<dbReference type="Pfam" id="PF01256">
    <property type="entry name" value="Carb_kinase"/>
    <property type="match status" value="1"/>
</dbReference>
<dbReference type="InterPro" id="IPR036652">
    <property type="entry name" value="YjeF_N_dom_sf"/>
</dbReference>
<evidence type="ECO:0000256" key="9">
    <source>
        <dbReference type="ARBA" id="ARBA00022958"/>
    </source>
</evidence>
<evidence type="ECO:0000259" key="20">
    <source>
        <dbReference type="PROSITE" id="PS51383"/>
    </source>
</evidence>
<evidence type="ECO:0000256" key="2">
    <source>
        <dbReference type="ARBA" id="ARBA00000909"/>
    </source>
</evidence>
<keyword evidence="23" id="KW-1185">Reference proteome</keyword>
<keyword evidence="8 17" id="KW-0521">NADP</keyword>
<keyword evidence="11 18" id="KW-0413">Isomerase</keyword>
<evidence type="ECO:0000256" key="13">
    <source>
        <dbReference type="ARBA" id="ARBA00023268"/>
    </source>
</evidence>
<comment type="catalytic activity">
    <reaction evidence="1 18 19">
        <text>(6R)-NADHX = (6S)-NADHX</text>
        <dbReference type="Rhea" id="RHEA:32215"/>
        <dbReference type="ChEBI" id="CHEBI:64074"/>
        <dbReference type="ChEBI" id="CHEBI:64075"/>
        <dbReference type="EC" id="5.1.99.6"/>
    </reaction>
</comment>
<comment type="subunit">
    <text evidence="17">Homotetramer.</text>
</comment>
<feature type="binding site" evidence="17">
    <location>
        <position position="442"/>
    </location>
    <ligand>
        <name>(6S)-NADPHX</name>
        <dbReference type="ChEBI" id="CHEBI:64076"/>
    </ligand>
</feature>
<evidence type="ECO:0000313" key="22">
    <source>
        <dbReference type="EMBL" id="GGF19475.1"/>
    </source>
</evidence>
<feature type="binding site" evidence="18">
    <location>
        <begin position="58"/>
        <end position="62"/>
    </location>
    <ligand>
        <name>(6S)-NADPHX</name>
        <dbReference type="ChEBI" id="CHEBI:64076"/>
    </ligand>
</feature>
<feature type="binding site" evidence="18">
    <location>
        <position position="162"/>
    </location>
    <ligand>
        <name>K(+)</name>
        <dbReference type="ChEBI" id="CHEBI:29103"/>
    </ligand>
</feature>
<dbReference type="NCBIfam" id="TIGR00196">
    <property type="entry name" value="yjeF_cterm"/>
    <property type="match status" value="1"/>
</dbReference>
<keyword evidence="13" id="KW-0511">Multifunctional enzyme</keyword>
<evidence type="ECO:0000256" key="19">
    <source>
        <dbReference type="PIRNR" id="PIRNR017184"/>
    </source>
</evidence>
<gene>
    <name evidence="18" type="primary">nnrE</name>
    <name evidence="17" type="synonym">nnrD</name>
    <name evidence="22" type="ORF">GCM10011339_04360</name>
</gene>
<evidence type="ECO:0000256" key="6">
    <source>
        <dbReference type="ARBA" id="ARBA00022741"/>
    </source>
</evidence>
<dbReference type="RefSeq" id="WP_137400769.1">
    <property type="nucleotide sequence ID" value="NZ_BMIU01000002.1"/>
</dbReference>
<dbReference type="InterPro" id="IPR030677">
    <property type="entry name" value="Nnr"/>
</dbReference>
<feature type="binding site" evidence="17">
    <location>
        <position position="260"/>
    </location>
    <ligand>
        <name>(6S)-NADPHX</name>
        <dbReference type="ChEBI" id="CHEBI:64076"/>
    </ligand>
</feature>
<name>A0ABQ1ULH7_9BACT</name>
<dbReference type="Proteomes" id="UP000647339">
    <property type="component" value="Unassembled WGS sequence"/>
</dbReference>
<keyword evidence="10 17" id="KW-0520">NAD</keyword>
<evidence type="ECO:0000256" key="18">
    <source>
        <dbReference type="HAMAP-Rule" id="MF_01966"/>
    </source>
</evidence>
<feature type="binding site" evidence="18">
    <location>
        <position position="125"/>
    </location>
    <ligand>
        <name>K(+)</name>
        <dbReference type="ChEBI" id="CHEBI:29103"/>
    </ligand>
</feature>
<comment type="cofactor">
    <cofactor evidence="18 19">
        <name>K(+)</name>
        <dbReference type="ChEBI" id="CHEBI:29103"/>
    </cofactor>
    <text evidence="18 19">Binds 1 potassium ion per subunit.</text>
</comment>
<comment type="catalytic activity">
    <reaction evidence="16 17 19">
        <text>(6S)-NADPHX + ADP = AMP + phosphate + NADPH + H(+)</text>
        <dbReference type="Rhea" id="RHEA:32235"/>
        <dbReference type="ChEBI" id="CHEBI:15378"/>
        <dbReference type="ChEBI" id="CHEBI:43474"/>
        <dbReference type="ChEBI" id="CHEBI:57783"/>
        <dbReference type="ChEBI" id="CHEBI:64076"/>
        <dbReference type="ChEBI" id="CHEBI:456215"/>
        <dbReference type="ChEBI" id="CHEBI:456216"/>
        <dbReference type="EC" id="4.2.1.136"/>
    </reaction>
</comment>
<evidence type="ECO:0000313" key="23">
    <source>
        <dbReference type="Proteomes" id="UP000647339"/>
    </source>
</evidence>
<proteinExistence type="inferred from homology"/>
<evidence type="ECO:0000256" key="15">
    <source>
        <dbReference type="ARBA" id="ARBA00048238"/>
    </source>
</evidence>
<feature type="binding site" evidence="18">
    <location>
        <begin position="129"/>
        <end position="135"/>
    </location>
    <ligand>
        <name>(6S)-NADPHX</name>
        <dbReference type="ChEBI" id="CHEBI:64076"/>
    </ligand>
</feature>
<comment type="similarity">
    <text evidence="17">Belongs to the NnrD/CARKD family.</text>
</comment>
<dbReference type="NCBIfam" id="TIGR00197">
    <property type="entry name" value="yjeF_nterm"/>
    <property type="match status" value="1"/>
</dbReference>
<dbReference type="PROSITE" id="PS51383">
    <property type="entry name" value="YJEF_C_3"/>
    <property type="match status" value="1"/>
</dbReference>
<comment type="caution">
    <text evidence="22">The sequence shown here is derived from an EMBL/GenBank/DDBJ whole genome shotgun (WGS) entry which is preliminary data.</text>
</comment>
<comment type="catalytic activity">
    <reaction evidence="2 18 19">
        <text>(6R)-NADPHX = (6S)-NADPHX</text>
        <dbReference type="Rhea" id="RHEA:32227"/>
        <dbReference type="ChEBI" id="CHEBI:64076"/>
        <dbReference type="ChEBI" id="CHEBI:64077"/>
        <dbReference type="EC" id="5.1.99.6"/>
    </reaction>
</comment>
<feature type="domain" description="YjeF N-terminal" evidence="21">
    <location>
        <begin position="10"/>
        <end position="215"/>
    </location>
</feature>
<dbReference type="PIRSF" id="PIRSF017184">
    <property type="entry name" value="Nnr"/>
    <property type="match status" value="1"/>
</dbReference>